<name>I7ADT0_ENCRO</name>
<organism evidence="2 3">
    <name type="scientific">Encephalitozoon romaleae (strain SJ-2008)</name>
    <name type="common">Microsporidian parasite</name>
    <dbReference type="NCBI Taxonomy" id="1178016"/>
    <lineage>
        <taxon>Eukaryota</taxon>
        <taxon>Fungi</taxon>
        <taxon>Fungi incertae sedis</taxon>
        <taxon>Microsporidia</taxon>
        <taxon>Unikaryonidae</taxon>
        <taxon>Encephalitozoon</taxon>
    </lineage>
</organism>
<dbReference type="RefSeq" id="XP_009264237.1">
    <property type="nucleotide sequence ID" value="XM_009265962.1"/>
</dbReference>
<keyword evidence="3" id="KW-1185">Reference proteome</keyword>
<feature type="transmembrane region" description="Helical" evidence="1">
    <location>
        <begin position="28"/>
        <end position="47"/>
    </location>
</feature>
<proteinExistence type="predicted"/>
<dbReference type="Proteomes" id="UP000010094">
    <property type="component" value="Chromosome III"/>
</dbReference>
<reference evidence="2 3" key="1">
    <citation type="journal article" date="2012" name="Proc. Natl. Acad. Sci. U.S.A.">
        <title>Gain and loss of multiple functionally related, horizontally transferred genes in the reduced genomes of two microsporidian parasites.</title>
        <authorList>
            <person name="Pombert J.-F."/>
            <person name="Selman M."/>
            <person name="Burki F."/>
            <person name="Bardell F.T."/>
            <person name="Farinelli L."/>
            <person name="Solter L.F."/>
            <person name="Whitman D.W."/>
            <person name="Weiss L.M."/>
            <person name="Corradi N."/>
            <person name="Keeling P.J."/>
        </authorList>
    </citation>
    <scope>NUCLEOTIDE SEQUENCE [LARGE SCALE GENOMIC DNA]</scope>
    <source>
        <strain evidence="2 3">SJ-2008</strain>
    </source>
</reference>
<dbReference type="OrthoDB" id="2195834at2759"/>
<dbReference type="VEuPathDB" id="MicrosporidiaDB:EROM_031180"/>
<feature type="transmembrane region" description="Helical" evidence="1">
    <location>
        <begin position="142"/>
        <end position="159"/>
    </location>
</feature>
<dbReference type="EMBL" id="CP003520">
    <property type="protein sequence ID" value="AFN82740.1"/>
    <property type="molecule type" value="Genomic_DNA"/>
</dbReference>
<gene>
    <name evidence="2" type="ordered locus">EROM_031180</name>
</gene>
<feature type="transmembrane region" description="Helical" evidence="1">
    <location>
        <begin position="313"/>
        <end position="334"/>
    </location>
</feature>
<evidence type="ECO:0000256" key="1">
    <source>
        <dbReference type="SAM" id="Phobius"/>
    </source>
</evidence>
<keyword evidence="1" id="KW-0812">Transmembrane</keyword>
<feature type="transmembrane region" description="Helical" evidence="1">
    <location>
        <begin position="274"/>
        <end position="293"/>
    </location>
</feature>
<dbReference type="HOGENOM" id="CLU_748082_0_0_1"/>
<evidence type="ECO:0000313" key="2">
    <source>
        <dbReference type="EMBL" id="AFN82740.1"/>
    </source>
</evidence>
<feature type="transmembrane region" description="Helical" evidence="1">
    <location>
        <begin position="108"/>
        <end position="130"/>
    </location>
</feature>
<keyword evidence="1" id="KW-1133">Transmembrane helix</keyword>
<sequence>MDSKIEFSEVDDEDVQSEVNDKLGSRTFWVLFWISMTCILIVILRLLETYFVYDVFSRTIPGSWYLLWLPKKTLYYLGAEKFLEYKYEEYMEGMPKELEMLLSVKRNFCMTFGLLILVNIASELFPISLIHALNLKFKAIDFWRPVMIGIRICILTTLLRGKNIKEITDGLSPESVNNLLAAQYCFTSAWELFKEIENNTVIEVIVRVIGYWIITTTISKETSSLIESSVLERIIRHTNIYFSKKHPETTPNSDIQKKFLDFLKSELSSKSMSYLLATILTPFFCIFMTYFLLKTTEKFEQMVYRELEISDKFIRPYIRVLTIIFIILFLLYAYHEILTVVDRLEEKVRTEKMFSNPNQKELCDLISSID</sequence>
<keyword evidence="1" id="KW-0472">Membrane</keyword>
<dbReference type="KEGG" id="ero:EROM_031180"/>
<evidence type="ECO:0000313" key="3">
    <source>
        <dbReference type="Proteomes" id="UP000010094"/>
    </source>
</evidence>
<dbReference type="AlphaFoldDB" id="I7ADT0"/>
<protein>
    <submittedName>
        <fullName evidence="2">Uncharacterized protein</fullName>
    </submittedName>
</protein>
<dbReference type="GeneID" id="20521032"/>
<accession>I7ADT0</accession>